<proteinExistence type="predicted"/>
<protein>
    <submittedName>
        <fullName evidence="2">Uncharacterized protein</fullName>
    </submittedName>
</protein>
<keyword evidence="1" id="KW-0812">Transmembrane</keyword>
<dbReference type="Proteomes" id="UP001050975">
    <property type="component" value="Unassembled WGS sequence"/>
</dbReference>
<evidence type="ECO:0000256" key="1">
    <source>
        <dbReference type="SAM" id="Phobius"/>
    </source>
</evidence>
<dbReference type="AlphaFoldDB" id="A0AAV3XMG2"/>
<comment type="caution">
    <text evidence="2">The sequence shown here is derived from an EMBL/GenBank/DDBJ whole genome shotgun (WGS) entry which is preliminary data.</text>
</comment>
<dbReference type="EMBL" id="BLAY01000228">
    <property type="protein sequence ID" value="GET43518.1"/>
    <property type="molecule type" value="Genomic_DNA"/>
</dbReference>
<keyword evidence="1" id="KW-1133">Transmembrane helix</keyword>
<keyword evidence="3" id="KW-1185">Reference proteome</keyword>
<gene>
    <name evidence="2" type="ORF">MiSe_83430</name>
</gene>
<sequence length="70" mass="7641">MHRSWTCRFTPPGNKFPLLIAKVILRGLKAFDRKYLVLLGGLSLLAVGIYSLADIGAGATCVYATTWRTG</sequence>
<organism evidence="2 3">
    <name type="scientific">Microseira wollei NIES-4236</name>
    <dbReference type="NCBI Taxonomy" id="2530354"/>
    <lineage>
        <taxon>Bacteria</taxon>
        <taxon>Bacillati</taxon>
        <taxon>Cyanobacteriota</taxon>
        <taxon>Cyanophyceae</taxon>
        <taxon>Oscillatoriophycideae</taxon>
        <taxon>Aerosakkonematales</taxon>
        <taxon>Aerosakkonemataceae</taxon>
        <taxon>Microseira</taxon>
    </lineage>
</organism>
<evidence type="ECO:0000313" key="3">
    <source>
        <dbReference type="Proteomes" id="UP001050975"/>
    </source>
</evidence>
<feature type="transmembrane region" description="Helical" evidence="1">
    <location>
        <begin position="35"/>
        <end position="53"/>
    </location>
</feature>
<accession>A0AAV3XMG2</accession>
<keyword evidence="1" id="KW-0472">Membrane</keyword>
<name>A0AAV3XMG2_9CYAN</name>
<evidence type="ECO:0000313" key="2">
    <source>
        <dbReference type="EMBL" id="GET43518.1"/>
    </source>
</evidence>
<reference evidence="2" key="1">
    <citation type="submission" date="2019-10" db="EMBL/GenBank/DDBJ databases">
        <title>Draft genome sequece of Microseira wollei NIES-4236.</title>
        <authorList>
            <person name="Yamaguchi H."/>
            <person name="Suzuki S."/>
            <person name="Kawachi M."/>
        </authorList>
    </citation>
    <scope>NUCLEOTIDE SEQUENCE</scope>
    <source>
        <strain evidence="2">NIES-4236</strain>
    </source>
</reference>